<protein>
    <recommendedName>
        <fullName evidence="4">Transposase</fullName>
    </recommendedName>
</protein>
<organism evidence="2 3">
    <name type="scientific">Actinomadura yumaensis</name>
    <dbReference type="NCBI Taxonomy" id="111807"/>
    <lineage>
        <taxon>Bacteria</taxon>
        <taxon>Bacillati</taxon>
        <taxon>Actinomycetota</taxon>
        <taxon>Actinomycetes</taxon>
        <taxon>Streptosporangiales</taxon>
        <taxon>Thermomonosporaceae</taxon>
        <taxon>Actinomadura</taxon>
    </lineage>
</organism>
<evidence type="ECO:0000313" key="3">
    <source>
        <dbReference type="Proteomes" id="UP001596380"/>
    </source>
</evidence>
<name>A0ABW2CTZ1_9ACTN</name>
<feature type="region of interest" description="Disordered" evidence="1">
    <location>
        <begin position="22"/>
        <end position="48"/>
    </location>
</feature>
<comment type="caution">
    <text evidence="2">The sequence shown here is derived from an EMBL/GenBank/DDBJ whole genome shotgun (WGS) entry which is preliminary data.</text>
</comment>
<gene>
    <name evidence="2" type="ORF">ACFQKB_34780</name>
</gene>
<keyword evidence="3" id="KW-1185">Reference proteome</keyword>
<evidence type="ECO:0000256" key="1">
    <source>
        <dbReference type="SAM" id="MobiDB-lite"/>
    </source>
</evidence>
<dbReference type="RefSeq" id="WP_160821321.1">
    <property type="nucleotide sequence ID" value="NZ_JBHSXE010000001.1"/>
</dbReference>
<proteinExistence type="predicted"/>
<evidence type="ECO:0000313" key="2">
    <source>
        <dbReference type="EMBL" id="MFC6884967.1"/>
    </source>
</evidence>
<accession>A0ABW2CTZ1</accession>
<reference evidence="3" key="1">
    <citation type="journal article" date="2019" name="Int. J. Syst. Evol. Microbiol.">
        <title>The Global Catalogue of Microorganisms (GCM) 10K type strain sequencing project: providing services to taxonomists for standard genome sequencing and annotation.</title>
        <authorList>
            <consortium name="The Broad Institute Genomics Platform"/>
            <consortium name="The Broad Institute Genome Sequencing Center for Infectious Disease"/>
            <person name="Wu L."/>
            <person name="Ma J."/>
        </authorList>
    </citation>
    <scope>NUCLEOTIDE SEQUENCE [LARGE SCALE GENOMIC DNA]</scope>
    <source>
        <strain evidence="3">JCM 3369</strain>
    </source>
</reference>
<feature type="compositionally biased region" description="Basic residues" evidence="1">
    <location>
        <begin position="36"/>
        <end position="48"/>
    </location>
</feature>
<sequence>MRSPFADKTEEIVPRSLKQLLAADAADAAPDDDRKRRPRKTKTLRRVT</sequence>
<dbReference type="EMBL" id="JBHSXS010000032">
    <property type="protein sequence ID" value="MFC6884967.1"/>
    <property type="molecule type" value="Genomic_DNA"/>
</dbReference>
<evidence type="ECO:0008006" key="4">
    <source>
        <dbReference type="Google" id="ProtNLM"/>
    </source>
</evidence>
<dbReference type="Proteomes" id="UP001596380">
    <property type="component" value="Unassembled WGS sequence"/>
</dbReference>